<evidence type="ECO:0000256" key="1">
    <source>
        <dbReference type="ARBA" id="ARBA00004173"/>
    </source>
</evidence>
<protein>
    <recommendedName>
        <fullName evidence="7">Protein arginine methyltransferase NDUFAF7</fullName>
        <ecNumber evidence="7">2.1.1.320</ecNumber>
    </recommendedName>
</protein>
<proteinExistence type="inferred from homology"/>
<dbReference type="Proteomes" id="UP000193144">
    <property type="component" value="Unassembled WGS sequence"/>
</dbReference>
<dbReference type="InterPro" id="IPR029063">
    <property type="entry name" value="SAM-dependent_MTases_sf"/>
</dbReference>
<evidence type="ECO:0000256" key="8">
    <source>
        <dbReference type="SAM" id="MobiDB-lite"/>
    </source>
</evidence>
<sequence length="532" mass="56827">MRSHSLKICRSSTRKCWSKPIGCQIAGSGIRWLSSGGGRPWSTPLAKSLAEAITTTGPISVASYMRQCLTSPEGGYYTRQTSGHDQFGAKGDFITSPEISQVFGELVGIWLYTEWLAQGRKGKVQIIEVGPGRGTLMGDVLRTISNFKPFAESIEAIYLVEASPHLRAQQAKLLATSFELQEIETGWNAACKYLPDRNITWCEDIRFVPNDPTTTPFILAHEFFDALPIHVFQNTPSSNIPAASTILTPTGPITPKHGSQLPKNQWHELVVSPTPQPPPSTIATSSSISHKGPQETPEFQLTVSKTPTPHSIYLPQTSPRYTALKSTPNAIIEISPESLSYVSDFAIRIGGPDPSSSTSTSPSSTPSAPSSPSPKPTPSGAALILDYGPIATIPANTLRGIRSHQPCSPFLSPGLVDLSADVDFLALAESAINASPGVDVHGPVEQAFFLSTLGIAERAGRLVEAARVRKGDGNGGESGEEVAKRVEGGWKRLIDRGPTGMGRLYKAMAIVPHVGGRGEVRRPVGFGGHVVG</sequence>
<dbReference type="InterPro" id="IPR038375">
    <property type="entry name" value="NDUFAF7_sf"/>
</dbReference>
<dbReference type="Pfam" id="PF02636">
    <property type="entry name" value="Methyltransf_28"/>
    <property type="match status" value="1"/>
</dbReference>
<comment type="similarity">
    <text evidence="2 7">Belongs to the NDUFAF7 family.</text>
</comment>
<dbReference type="Gene3D" id="3.40.50.12710">
    <property type="match status" value="1"/>
</dbReference>
<dbReference type="STRING" id="1231657.A0A1Y1ZX29"/>
<evidence type="ECO:0000313" key="9">
    <source>
        <dbReference type="EMBL" id="ORY14764.1"/>
    </source>
</evidence>
<reference evidence="9 10" key="1">
    <citation type="submission" date="2016-07" db="EMBL/GenBank/DDBJ databases">
        <title>Pervasive Adenine N6-methylation of Active Genes in Fungi.</title>
        <authorList>
            <consortium name="DOE Joint Genome Institute"/>
            <person name="Mondo S.J."/>
            <person name="Dannebaum R.O."/>
            <person name="Kuo R.C."/>
            <person name="Labutti K."/>
            <person name="Haridas S."/>
            <person name="Kuo A."/>
            <person name="Salamov A."/>
            <person name="Ahrendt S.R."/>
            <person name="Lipzen A."/>
            <person name="Sullivan W."/>
            <person name="Andreopoulos W.B."/>
            <person name="Clum A."/>
            <person name="Lindquist E."/>
            <person name="Daum C."/>
            <person name="Ramamoorthy G.K."/>
            <person name="Gryganskyi A."/>
            <person name="Culley D."/>
            <person name="Magnuson J.K."/>
            <person name="James T.Y."/>
            <person name="O'Malley M.A."/>
            <person name="Stajich J.E."/>
            <person name="Spatafora J.W."/>
            <person name="Visel A."/>
            <person name="Grigoriev I.V."/>
        </authorList>
    </citation>
    <scope>NUCLEOTIDE SEQUENCE [LARGE SCALE GENOMIC DNA]</scope>
    <source>
        <strain evidence="9 10">CBS 115471</strain>
    </source>
</reference>
<evidence type="ECO:0000256" key="4">
    <source>
        <dbReference type="ARBA" id="ARBA00022679"/>
    </source>
</evidence>
<comment type="subcellular location">
    <subcellularLocation>
        <location evidence="1 7">Mitochondrion</location>
    </subcellularLocation>
</comment>
<dbReference type="PANTHER" id="PTHR12049">
    <property type="entry name" value="PROTEIN ARGININE METHYLTRANSFERASE NDUFAF7, MITOCHONDRIAL"/>
    <property type="match status" value="1"/>
</dbReference>
<feature type="compositionally biased region" description="Low complexity" evidence="8">
    <location>
        <begin position="354"/>
        <end position="368"/>
    </location>
</feature>
<keyword evidence="10" id="KW-1185">Reference proteome</keyword>
<gene>
    <name evidence="9" type="ORF">BCR34DRAFT_479002</name>
</gene>
<evidence type="ECO:0000256" key="3">
    <source>
        <dbReference type="ARBA" id="ARBA00022603"/>
    </source>
</evidence>
<comment type="caution">
    <text evidence="9">The sequence shown here is derived from an EMBL/GenBank/DDBJ whole genome shotgun (WGS) entry which is preliminary data.</text>
</comment>
<feature type="region of interest" description="Disordered" evidence="8">
    <location>
        <begin position="269"/>
        <end position="310"/>
    </location>
</feature>
<feature type="region of interest" description="Disordered" evidence="8">
    <location>
        <begin position="351"/>
        <end position="381"/>
    </location>
</feature>
<dbReference type="SUPFAM" id="SSF53335">
    <property type="entry name" value="S-adenosyl-L-methionine-dependent methyltransferases"/>
    <property type="match status" value="1"/>
</dbReference>
<evidence type="ECO:0000256" key="2">
    <source>
        <dbReference type="ARBA" id="ARBA00005891"/>
    </source>
</evidence>
<evidence type="ECO:0000256" key="5">
    <source>
        <dbReference type="ARBA" id="ARBA00023128"/>
    </source>
</evidence>
<comment type="catalytic activity">
    <reaction evidence="6 7">
        <text>L-arginyl-[protein] + 2 S-adenosyl-L-methionine = N(omega),N(omega)'-dimethyl-L-arginyl-[protein] + 2 S-adenosyl-L-homocysteine + 2 H(+)</text>
        <dbReference type="Rhea" id="RHEA:48108"/>
        <dbReference type="Rhea" id="RHEA-COMP:10532"/>
        <dbReference type="Rhea" id="RHEA-COMP:11992"/>
        <dbReference type="ChEBI" id="CHEBI:15378"/>
        <dbReference type="ChEBI" id="CHEBI:29965"/>
        <dbReference type="ChEBI" id="CHEBI:57856"/>
        <dbReference type="ChEBI" id="CHEBI:59789"/>
        <dbReference type="ChEBI" id="CHEBI:88221"/>
        <dbReference type="EC" id="2.1.1.320"/>
    </reaction>
</comment>
<dbReference type="EC" id="2.1.1.320" evidence="7"/>
<dbReference type="OrthoDB" id="5595109at2759"/>
<dbReference type="PANTHER" id="PTHR12049:SF7">
    <property type="entry name" value="PROTEIN ARGININE METHYLTRANSFERASE NDUFAF7, MITOCHONDRIAL"/>
    <property type="match status" value="1"/>
</dbReference>
<dbReference type="AlphaFoldDB" id="A0A1Y1ZX29"/>
<keyword evidence="4 7" id="KW-0808">Transferase</keyword>
<keyword evidence="3 7" id="KW-0489">Methyltransferase</keyword>
<accession>A0A1Y1ZX29</accession>
<dbReference type="GO" id="GO:0035243">
    <property type="term" value="F:protein-arginine omega-N symmetric methyltransferase activity"/>
    <property type="evidence" value="ECO:0007669"/>
    <property type="project" value="UniProtKB-EC"/>
</dbReference>
<evidence type="ECO:0000256" key="6">
    <source>
        <dbReference type="ARBA" id="ARBA00048612"/>
    </source>
</evidence>
<dbReference type="InterPro" id="IPR003788">
    <property type="entry name" value="NDUFAF7"/>
</dbReference>
<feature type="compositionally biased region" description="Polar residues" evidence="8">
    <location>
        <begin position="297"/>
        <end position="310"/>
    </location>
</feature>
<keyword evidence="5 7" id="KW-0496">Mitochondrion</keyword>
<name>A0A1Y1ZX29_9PLEO</name>
<dbReference type="GO" id="GO:0005739">
    <property type="term" value="C:mitochondrion"/>
    <property type="evidence" value="ECO:0007669"/>
    <property type="project" value="UniProtKB-SubCell"/>
</dbReference>
<comment type="function">
    <text evidence="7">Arginine methyltransferase involved in the assembly or stability of mitochondrial NADH:ubiquinone oxidoreductase complex (complex I).</text>
</comment>
<evidence type="ECO:0000313" key="10">
    <source>
        <dbReference type="Proteomes" id="UP000193144"/>
    </source>
</evidence>
<evidence type="ECO:0000256" key="7">
    <source>
        <dbReference type="RuleBase" id="RU364114"/>
    </source>
</evidence>
<organism evidence="9 10">
    <name type="scientific">Clohesyomyces aquaticus</name>
    <dbReference type="NCBI Taxonomy" id="1231657"/>
    <lineage>
        <taxon>Eukaryota</taxon>
        <taxon>Fungi</taxon>
        <taxon>Dikarya</taxon>
        <taxon>Ascomycota</taxon>
        <taxon>Pezizomycotina</taxon>
        <taxon>Dothideomycetes</taxon>
        <taxon>Pleosporomycetidae</taxon>
        <taxon>Pleosporales</taxon>
        <taxon>Lindgomycetaceae</taxon>
        <taxon>Clohesyomyces</taxon>
    </lineage>
</organism>
<dbReference type="EMBL" id="MCFA01000030">
    <property type="protein sequence ID" value="ORY14764.1"/>
    <property type="molecule type" value="Genomic_DNA"/>
</dbReference>
<dbReference type="GO" id="GO:0032259">
    <property type="term" value="P:methylation"/>
    <property type="evidence" value="ECO:0007669"/>
    <property type="project" value="UniProtKB-KW"/>
</dbReference>
<dbReference type="GO" id="GO:0032981">
    <property type="term" value="P:mitochondrial respiratory chain complex I assembly"/>
    <property type="evidence" value="ECO:0007669"/>
    <property type="project" value="TreeGrafter"/>
</dbReference>